<protein>
    <submittedName>
        <fullName evidence="2">Non-ribosomal peptide synthetase</fullName>
    </submittedName>
</protein>
<dbReference type="Pfam" id="PF00668">
    <property type="entry name" value="Condensation"/>
    <property type="match status" value="2"/>
</dbReference>
<proteinExistence type="predicted"/>
<evidence type="ECO:0000313" key="2">
    <source>
        <dbReference type="EMBL" id="NKY61058.1"/>
    </source>
</evidence>
<dbReference type="Gene3D" id="3.30.559.30">
    <property type="entry name" value="Nonribosomal peptide synthetase, condensation domain"/>
    <property type="match status" value="2"/>
</dbReference>
<dbReference type="PANTHER" id="PTHR45398">
    <property type="match status" value="1"/>
</dbReference>
<dbReference type="GO" id="GO:0008610">
    <property type="term" value="P:lipid biosynthetic process"/>
    <property type="evidence" value="ECO:0007669"/>
    <property type="project" value="UniProtKB-ARBA"/>
</dbReference>
<name>A0A846YU54_9NOCA</name>
<feature type="domain" description="Condensation" evidence="1">
    <location>
        <begin position="8"/>
        <end position="455"/>
    </location>
</feature>
<evidence type="ECO:0000313" key="3">
    <source>
        <dbReference type="Proteomes" id="UP000570678"/>
    </source>
</evidence>
<dbReference type="RefSeq" id="WP_247606580.1">
    <property type="nucleotide sequence ID" value="NZ_JAAXOT010000045.1"/>
</dbReference>
<dbReference type="GO" id="GO:0003824">
    <property type="term" value="F:catalytic activity"/>
    <property type="evidence" value="ECO:0007669"/>
    <property type="project" value="InterPro"/>
</dbReference>
<organism evidence="2 3">
    <name type="scientific">Nocardia flavorosea</name>
    <dbReference type="NCBI Taxonomy" id="53429"/>
    <lineage>
        <taxon>Bacteria</taxon>
        <taxon>Bacillati</taxon>
        <taxon>Actinomycetota</taxon>
        <taxon>Actinomycetes</taxon>
        <taxon>Mycobacteriales</taxon>
        <taxon>Nocardiaceae</taxon>
        <taxon>Nocardia</taxon>
    </lineage>
</organism>
<reference evidence="2 3" key="1">
    <citation type="submission" date="2020-04" db="EMBL/GenBank/DDBJ databases">
        <title>MicrobeNet Type strains.</title>
        <authorList>
            <person name="Nicholson A.C."/>
        </authorList>
    </citation>
    <scope>NUCLEOTIDE SEQUENCE [LARGE SCALE GENOMIC DNA]</scope>
    <source>
        <strain evidence="2 3">JCM 3332</strain>
    </source>
</reference>
<dbReference type="NCBIfam" id="TIGR01720">
    <property type="entry name" value="NRPS-para261"/>
    <property type="match status" value="1"/>
</dbReference>
<dbReference type="InterPro" id="IPR023213">
    <property type="entry name" value="CAT-like_dom_sf"/>
</dbReference>
<comment type="caution">
    <text evidence="2">The sequence shown here is derived from an EMBL/GenBank/DDBJ whole genome shotgun (WGS) entry which is preliminary data.</text>
</comment>
<gene>
    <name evidence="2" type="ORF">HGA15_33990</name>
</gene>
<dbReference type="SUPFAM" id="SSF52777">
    <property type="entry name" value="CoA-dependent acyltransferases"/>
    <property type="match status" value="4"/>
</dbReference>
<dbReference type="EMBL" id="JAAXOT010000045">
    <property type="protein sequence ID" value="NKY61058.1"/>
    <property type="molecule type" value="Genomic_DNA"/>
</dbReference>
<dbReference type="Gene3D" id="3.30.559.10">
    <property type="entry name" value="Chloramphenicol acetyltransferase-like domain"/>
    <property type="match status" value="2"/>
</dbReference>
<accession>A0A846YU54</accession>
<sequence>PGSFGRFHQLITLDLPVGVDRETIAGVVGPVIDRHDMLRSRLYSADGDWLVETAAPGSVDVDALIDHIVFDGAVTGDELNAIASAAVDSALDKLDPADGVVVRFVWLDPDTADRHGHLVVIAHHLAIDGVSWRVLVPDLVLSAVARSAGQTPELPAPVTSMRTWAHALERNAHSPERLAELEYWRTVAGTAEPLLTERGLDPAVDTESVVEVHAVQVSPEVTQALLTTVPALFHGGVNDGLLTALVLATAAWRARRVPGAPLDDPLLIRLEGHGREEEVVPGADLSRTVGWFTALFPVRFEPAGIDIEAALSGGTEMGAALKLVKEQLLAVPDKGVGYGLLRYMNSETAADFPQIMPGQVNFNYLGRVGAGEIPEEMHGFGWLPTADLEVDVHHDADMPAMALLDINAIVAGDALTARIGYPATQLSADEAAEFGELWVQALEAVARHAESAEAGGFTPSDFPLVTLSQRDIETIEQRFQWPVADMWPLTSLQAGMLFHAQLAAESVDVYTAHALLTLTGRVDADRLRSAAQALVDRYENLRTAFVTDGEGNSVQVVLSEVRVDWSEYDRTATGNADDLIEADRLRRFDLTEPRLIRFTLIKTGPDLWRFMVSNHHIVLDGWSMPLLMQDLLALYAVRADRTALPAARSYRHFLDWLSRQDHDASLATWREALAGVSEPTLVSSPGSSNGASAREIEALSGEYTFGMDAAATARLTRLAAELGVTANTVLQVAWAILLGRITSREDVVFGATVSGRPPQLSGVETMVGLFINTIPVRVRF</sequence>
<dbReference type="Proteomes" id="UP000570678">
    <property type="component" value="Unassembled WGS sequence"/>
</dbReference>
<feature type="non-terminal residue" evidence="2">
    <location>
        <position position="780"/>
    </location>
</feature>
<dbReference type="AlphaFoldDB" id="A0A846YU54"/>
<evidence type="ECO:0000259" key="1">
    <source>
        <dbReference type="Pfam" id="PF00668"/>
    </source>
</evidence>
<dbReference type="InterPro" id="IPR001242">
    <property type="entry name" value="Condensation_dom"/>
</dbReference>
<dbReference type="InterPro" id="IPR010060">
    <property type="entry name" value="NRPS_synth"/>
</dbReference>
<keyword evidence="3" id="KW-1185">Reference proteome</keyword>
<feature type="non-terminal residue" evidence="2">
    <location>
        <position position="1"/>
    </location>
</feature>
<feature type="domain" description="Condensation" evidence="1">
    <location>
        <begin position="484"/>
        <end position="779"/>
    </location>
</feature>
<dbReference type="PANTHER" id="PTHR45398:SF1">
    <property type="entry name" value="ENZYME, PUTATIVE (JCVI)-RELATED"/>
    <property type="match status" value="1"/>
</dbReference>